<dbReference type="EMBL" id="JAGKQQ010000001">
    <property type="protein sequence ID" value="MBP3953947.1"/>
    <property type="molecule type" value="Genomic_DNA"/>
</dbReference>
<accession>A0ABS5BJR4</accession>
<gene>
    <name evidence="1" type="ORF">J8F10_01345</name>
</gene>
<reference evidence="1 2" key="1">
    <citation type="submission" date="2021-04" db="EMBL/GenBank/DDBJ databases">
        <authorList>
            <person name="Ivanova A."/>
        </authorList>
    </citation>
    <scope>NUCLEOTIDE SEQUENCE [LARGE SCALE GENOMIC DNA]</scope>
    <source>
        <strain evidence="1 2">G18</strain>
    </source>
</reference>
<dbReference type="PANTHER" id="PTHR46656:SF3">
    <property type="entry name" value="PUTATIVE-RELATED"/>
    <property type="match status" value="1"/>
</dbReference>
<dbReference type="PANTHER" id="PTHR46656">
    <property type="entry name" value="PUTATIVE-RELATED"/>
    <property type="match status" value="1"/>
</dbReference>
<dbReference type="Gene3D" id="3.40.50.2000">
    <property type="entry name" value="Glycogen Phosphorylase B"/>
    <property type="match status" value="1"/>
</dbReference>
<comment type="caution">
    <text evidence="1">The sequence shown here is derived from an EMBL/GenBank/DDBJ whole genome shotgun (WGS) entry which is preliminary data.</text>
</comment>
<dbReference type="Proteomes" id="UP000676565">
    <property type="component" value="Unassembled WGS sequence"/>
</dbReference>
<organism evidence="1 2">
    <name type="scientific">Gemmata palustris</name>
    <dbReference type="NCBI Taxonomy" id="2822762"/>
    <lineage>
        <taxon>Bacteria</taxon>
        <taxon>Pseudomonadati</taxon>
        <taxon>Planctomycetota</taxon>
        <taxon>Planctomycetia</taxon>
        <taxon>Gemmatales</taxon>
        <taxon>Gemmataceae</taxon>
        <taxon>Gemmata</taxon>
    </lineage>
</organism>
<dbReference type="Pfam" id="PF13692">
    <property type="entry name" value="Glyco_trans_1_4"/>
    <property type="match status" value="1"/>
</dbReference>
<sequence>MADATAPPGRGGLIPAIRAKLNLLMYTRDFRGAFRASCRAASWLATGQFSRVFHKLRTPRHGLRPAGFFVPVRTGPPLYLAGHIHGHGGYDHVVLKALVGLTASDIHVFRDPRAFMNPKFVPDEAIPTERMYTFDEPRLAIIPPHLLFRFRPGARTAAWTMWETDALPHGSAKHLNKCGLLLIPSQWGVDCFRANGVTVPMEVVPLGYDPEVFSPRPANSGPDICTFGTAGALDEGGLRKNVQRVIDLFVKAFPNQTDVRLKVKITPRSPMVKTHGDPRIEVVHGSLTPHELADWYRSLTCYVNASYGEGFGLHLLEAMGCGVPLVSTTFSAVGEVFDSAVGYEVGYKLIEAKNKIYSGMWADPDNDHIIARMREVFADRATADRFGMAAAQRAPSFSWAEAIRKLRGALAKHGYLPAESHEIEAKRAAA</sequence>
<dbReference type="SUPFAM" id="SSF53756">
    <property type="entry name" value="UDP-Glycosyltransferase/glycogen phosphorylase"/>
    <property type="match status" value="1"/>
</dbReference>
<evidence type="ECO:0000313" key="1">
    <source>
        <dbReference type="EMBL" id="MBP3953947.1"/>
    </source>
</evidence>
<name>A0ABS5BJR4_9BACT</name>
<proteinExistence type="predicted"/>
<evidence type="ECO:0000313" key="2">
    <source>
        <dbReference type="Proteomes" id="UP000676565"/>
    </source>
</evidence>
<protein>
    <submittedName>
        <fullName evidence="1">Glycosyltransferase family 4 protein</fullName>
    </submittedName>
</protein>
<dbReference type="RefSeq" id="WP_210651960.1">
    <property type="nucleotide sequence ID" value="NZ_JAGKQQ010000001.1"/>
</dbReference>
<dbReference type="CDD" id="cd03801">
    <property type="entry name" value="GT4_PimA-like"/>
    <property type="match status" value="1"/>
</dbReference>
<keyword evidence="2" id="KW-1185">Reference proteome</keyword>